<dbReference type="EMBL" id="JACRSN010000007">
    <property type="protein sequence ID" value="MBC8533603.1"/>
    <property type="molecule type" value="Genomic_DNA"/>
</dbReference>
<dbReference type="Gene3D" id="2.180.10.10">
    <property type="entry name" value="RHS repeat-associated core"/>
    <property type="match status" value="1"/>
</dbReference>
<dbReference type="PANTHER" id="PTHR32305">
    <property type="match status" value="1"/>
</dbReference>
<keyword evidence="1" id="KW-0677">Repeat</keyword>
<dbReference type="NCBIfam" id="TIGR03696">
    <property type="entry name" value="Rhs_assc_core"/>
    <property type="match status" value="1"/>
</dbReference>
<protein>
    <submittedName>
        <fullName evidence="3">RHS repeat-associated core domain-containing protein</fullName>
    </submittedName>
</protein>
<dbReference type="InterPro" id="IPR050708">
    <property type="entry name" value="T6SS_VgrG/RHS"/>
</dbReference>
<dbReference type="RefSeq" id="WP_249319130.1">
    <property type="nucleotide sequence ID" value="NZ_JACRSN010000007.1"/>
</dbReference>
<proteinExistence type="predicted"/>
<dbReference type="Proteomes" id="UP000651482">
    <property type="component" value="Unassembled WGS sequence"/>
</dbReference>
<evidence type="ECO:0000313" key="3">
    <source>
        <dbReference type="EMBL" id="MBC8533603.1"/>
    </source>
</evidence>
<evidence type="ECO:0000313" key="4">
    <source>
        <dbReference type="Proteomes" id="UP000651482"/>
    </source>
</evidence>
<feature type="domain" description="Teneurin-like YD-shell" evidence="2">
    <location>
        <begin position="2"/>
        <end position="300"/>
    </location>
</feature>
<accession>A0A926D8A4</accession>
<evidence type="ECO:0000256" key="1">
    <source>
        <dbReference type="ARBA" id="ARBA00022737"/>
    </source>
</evidence>
<comment type="caution">
    <text evidence="3">The sequence shown here is derived from an EMBL/GenBank/DDBJ whole genome shotgun (WGS) entry which is preliminary data.</text>
</comment>
<organism evidence="3 4">
    <name type="scientific">Yeguia hominis</name>
    <dbReference type="NCBI Taxonomy" id="2763662"/>
    <lineage>
        <taxon>Bacteria</taxon>
        <taxon>Bacillati</taxon>
        <taxon>Bacillota</taxon>
        <taxon>Clostridia</taxon>
        <taxon>Eubacteriales</taxon>
        <taxon>Yeguiaceae</taxon>
        <taxon>Yeguia</taxon>
    </lineage>
</organism>
<reference evidence="3" key="1">
    <citation type="submission" date="2020-08" db="EMBL/GenBank/DDBJ databases">
        <title>Genome public.</title>
        <authorList>
            <person name="Liu C."/>
            <person name="Sun Q."/>
        </authorList>
    </citation>
    <scope>NUCLEOTIDE SEQUENCE</scope>
    <source>
        <strain evidence="3">NSJ-40</strain>
    </source>
</reference>
<dbReference type="InterPro" id="IPR022385">
    <property type="entry name" value="Rhs_assc_core"/>
</dbReference>
<keyword evidence="4" id="KW-1185">Reference proteome</keyword>
<gene>
    <name evidence="3" type="ORF">IAG03_06200</name>
</gene>
<dbReference type="PANTHER" id="PTHR32305:SF15">
    <property type="entry name" value="PROTEIN RHSA-RELATED"/>
    <property type="match status" value="1"/>
</dbReference>
<sequence length="496" mass="54251">MRVGNLTYTYDNLGNIKTVKEGTELKESYTYDSLNQLTRHDSITQNKTIVYTYDAGGNILNRKEYAYTTDADLSAATPTSTVVYTYGDTTWKDKLTAYDGQSIAYDAIGNPITYRGWSNTWQGRQLASTSQGGMTLSFKYNVDGIRTQKTVNGTATNYFLNGNKILAQKTGSTVTWFYYDQEGTRVAMEHGGKLYYYLYNLQGDVIALCEASSKQIVAKYSYDAWGKLLTKENLGTGTLADVNPFRYRGYYYDSETGMYYLNARYYDPEVGRFLNADSITDGGSKLLGNNLYLYCANNPINNQDAGGQWFFKAIKDSIKKVVKNVIRPIVKKFQKTLSKKSFTFTTGASASVTPGAFSANFQIGRSFDSQGNVASQITVAGGVSAASSPAVSVSFYTMTTNAPEVSKLTGPGYQIGGSANVPIPGAPASVVAGGEVNIIPGPKKDTNYCGITKFAGVGIPSVLGGEAHAEWGETTTLCEYNVFDMADHLYVKIMEW</sequence>
<dbReference type="InterPro" id="IPR056823">
    <property type="entry name" value="TEN-like_YD-shell"/>
</dbReference>
<dbReference type="Pfam" id="PF25023">
    <property type="entry name" value="TEN_YD-shell"/>
    <property type="match status" value="1"/>
</dbReference>
<dbReference type="AlphaFoldDB" id="A0A926D8A4"/>
<name>A0A926D8A4_9FIRM</name>
<evidence type="ECO:0000259" key="2">
    <source>
        <dbReference type="Pfam" id="PF25023"/>
    </source>
</evidence>